<name>A0A392RTJ3_9FABA</name>
<dbReference type="Proteomes" id="UP000265520">
    <property type="component" value="Unassembled WGS sequence"/>
</dbReference>
<dbReference type="EMBL" id="LXQA010274227">
    <property type="protein sequence ID" value="MCI39971.1"/>
    <property type="molecule type" value="Genomic_DNA"/>
</dbReference>
<evidence type="ECO:0000256" key="2">
    <source>
        <dbReference type="SAM" id="MobiDB-lite"/>
    </source>
</evidence>
<keyword evidence="1" id="KW-0175">Coiled coil</keyword>
<feature type="coiled-coil region" evidence="1">
    <location>
        <begin position="37"/>
        <end position="78"/>
    </location>
</feature>
<evidence type="ECO:0000313" key="3">
    <source>
        <dbReference type="EMBL" id="MCI39971.1"/>
    </source>
</evidence>
<dbReference type="AlphaFoldDB" id="A0A392RTJ3"/>
<comment type="caution">
    <text evidence="3">The sequence shown here is derived from an EMBL/GenBank/DDBJ whole genome shotgun (WGS) entry which is preliminary data.</text>
</comment>
<protein>
    <submittedName>
        <fullName evidence="3">Uncharacterized protein</fullName>
    </submittedName>
</protein>
<proteinExistence type="predicted"/>
<feature type="non-terminal residue" evidence="3">
    <location>
        <position position="94"/>
    </location>
</feature>
<evidence type="ECO:0000256" key="1">
    <source>
        <dbReference type="SAM" id="Coils"/>
    </source>
</evidence>
<sequence>MSRAVEHGMPYTFGKSSPSAGVSPPTAPPSVIPFETVEDFQELLTRIRLERDTWEKKFREVELENKELKEKVKEQESMIALRDGILLEKEDTIR</sequence>
<keyword evidence="4" id="KW-1185">Reference proteome</keyword>
<evidence type="ECO:0000313" key="4">
    <source>
        <dbReference type="Proteomes" id="UP000265520"/>
    </source>
</evidence>
<feature type="region of interest" description="Disordered" evidence="2">
    <location>
        <begin position="1"/>
        <end position="30"/>
    </location>
</feature>
<reference evidence="3 4" key="1">
    <citation type="journal article" date="2018" name="Front. Plant Sci.">
        <title>Red Clover (Trifolium pratense) and Zigzag Clover (T. medium) - A Picture of Genomic Similarities and Differences.</title>
        <authorList>
            <person name="Dluhosova J."/>
            <person name="Istvanek J."/>
            <person name="Nedelnik J."/>
            <person name="Repkova J."/>
        </authorList>
    </citation>
    <scope>NUCLEOTIDE SEQUENCE [LARGE SCALE GENOMIC DNA]</scope>
    <source>
        <strain evidence="4">cv. 10/8</strain>
        <tissue evidence="3">Leaf</tissue>
    </source>
</reference>
<organism evidence="3 4">
    <name type="scientific">Trifolium medium</name>
    <dbReference type="NCBI Taxonomy" id="97028"/>
    <lineage>
        <taxon>Eukaryota</taxon>
        <taxon>Viridiplantae</taxon>
        <taxon>Streptophyta</taxon>
        <taxon>Embryophyta</taxon>
        <taxon>Tracheophyta</taxon>
        <taxon>Spermatophyta</taxon>
        <taxon>Magnoliopsida</taxon>
        <taxon>eudicotyledons</taxon>
        <taxon>Gunneridae</taxon>
        <taxon>Pentapetalae</taxon>
        <taxon>rosids</taxon>
        <taxon>fabids</taxon>
        <taxon>Fabales</taxon>
        <taxon>Fabaceae</taxon>
        <taxon>Papilionoideae</taxon>
        <taxon>50 kb inversion clade</taxon>
        <taxon>NPAAA clade</taxon>
        <taxon>Hologalegina</taxon>
        <taxon>IRL clade</taxon>
        <taxon>Trifolieae</taxon>
        <taxon>Trifolium</taxon>
    </lineage>
</organism>
<accession>A0A392RTJ3</accession>